<proteinExistence type="predicted"/>
<accession>A0ACC0FU22</accession>
<evidence type="ECO:0000313" key="2">
    <source>
        <dbReference type="Proteomes" id="UP001060215"/>
    </source>
</evidence>
<protein>
    <submittedName>
        <fullName evidence="1">Receptor-like protein 34</fullName>
    </submittedName>
</protein>
<dbReference type="Proteomes" id="UP001060215">
    <property type="component" value="Chromosome 13"/>
</dbReference>
<organism evidence="1 2">
    <name type="scientific">Camellia lanceoleosa</name>
    <dbReference type="NCBI Taxonomy" id="1840588"/>
    <lineage>
        <taxon>Eukaryota</taxon>
        <taxon>Viridiplantae</taxon>
        <taxon>Streptophyta</taxon>
        <taxon>Embryophyta</taxon>
        <taxon>Tracheophyta</taxon>
        <taxon>Spermatophyta</taxon>
        <taxon>Magnoliopsida</taxon>
        <taxon>eudicotyledons</taxon>
        <taxon>Gunneridae</taxon>
        <taxon>Pentapetalae</taxon>
        <taxon>asterids</taxon>
        <taxon>Ericales</taxon>
        <taxon>Theaceae</taxon>
        <taxon>Camellia</taxon>
    </lineage>
</organism>
<keyword evidence="2" id="KW-1185">Reference proteome</keyword>
<name>A0ACC0FU22_9ERIC</name>
<sequence>MGRSISNYQLKSLLFFLLFSLVLCLSSSQESQPLICNLRFLEHLDLSNNQFHGVIPSCLVNFSENLLVLNLQGNNFSGTIPQTFRQASKLRTLDVSNNKLHGELPRSLANCTNLEILNVGHNSIVDVFPYWLENLPQLKILVLKDNGFHGPIAEPRKRSVFTKLHIIDVSHNNFTGTLPSKYFEKWNSMMRADEDATQSRYMGDNGGYYFDSMTITYKGREMVFVRILTIFKAVDFSHNKFHGNIPTSIGRLKALIFLNFSGNGLSGFDVSQNNLTGLIPQGQQFATFSNTSYEGNPGLCGFPLSKKCGENKVVESPFLQSPKHELDDFGWEVVFMGYGFGVVLGLAIGSCMTQRKEEWIARIFSVKIHQQGKKTKKSAATGRKMTHSKPSTSW</sequence>
<reference evidence="1 2" key="1">
    <citation type="journal article" date="2022" name="Plant J.">
        <title>Chromosome-level genome of Camellia lanceoleosa provides a valuable resource for understanding genome evolution and self-incompatibility.</title>
        <authorList>
            <person name="Gong W."/>
            <person name="Xiao S."/>
            <person name="Wang L."/>
            <person name="Liao Z."/>
            <person name="Chang Y."/>
            <person name="Mo W."/>
            <person name="Hu G."/>
            <person name="Li W."/>
            <person name="Zhao G."/>
            <person name="Zhu H."/>
            <person name="Hu X."/>
            <person name="Ji K."/>
            <person name="Xiang X."/>
            <person name="Song Q."/>
            <person name="Yuan D."/>
            <person name="Jin S."/>
            <person name="Zhang L."/>
        </authorList>
    </citation>
    <scope>NUCLEOTIDE SEQUENCE [LARGE SCALE GENOMIC DNA]</scope>
    <source>
        <strain evidence="1">SQ_2022a</strain>
    </source>
</reference>
<evidence type="ECO:0000313" key="1">
    <source>
        <dbReference type="EMBL" id="KAI7991426.1"/>
    </source>
</evidence>
<comment type="caution">
    <text evidence="1">The sequence shown here is derived from an EMBL/GenBank/DDBJ whole genome shotgun (WGS) entry which is preliminary data.</text>
</comment>
<dbReference type="EMBL" id="CM045770">
    <property type="protein sequence ID" value="KAI7991426.1"/>
    <property type="molecule type" value="Genomic_DNA"/>
</dbReference>
<gene>
    <name evidence="1" type="ORF">LOK49_LG12G02207</name>
</gene>